<evidence type="ECO:0008006" key="5">
    <source>
        <dbReference type="Google" id="ProtNLM"/>
    </source>
</evidence>
<name>A0ABU2B6M9_9CORY</name>
<evidence type="ECO:0000256" key="1">
    <source>
        <dbReference type="SAM" id="MobiDB-lite"/>
    </source>
</evidence>
<feature type="compositionally biased region" description="Low complexity" evidence="1">
    <location>
        <begin position="471"/>
        <end position="487"/>
    </location>
</feature>
<dbReference type="EMBL" id="JAVDYF010000001">
    <property type="protein sequence ID" value="MDR7354271.1"/>
    <property type="molecule type" value="Genomic_DNA"/>
</dbReference>
<evidence type="ECO:0000313" key="4">
    <source>
        <dbReference type="Proteomes" id="UP001183619"/>
    </source>
</evidence>
<keyword evidence="2" id="KW-0472">Membrane</keyword>
<evidence type="ECO:0000313" key="3">
    <source>
        <dbReference type="EMBL" id="MDR7354271.1"/>
    </source>
</evidence>
<organism evidence="3 4">
    <name type="scientific">Corynebacterium felinum</name>
    <dbReference type="NCBI Taxonomy" id="131318"/>
    <lineage>
        <taxon>Bacteria</taxon>
        <taxon>Bacillati</taxon>
        <taxon>Actinomycetota</taxon>
        <taxon>Actinomycetes</taxon>
        <taxon>Mycobacteriales</taxon>
        <taxon>Corynebacteriaceae</taxon>
        <taxon>Corynebacterium</taxon>
    </lineage>
</organism>
<dbReference type="Proteomes" id="UP001183619">
    <property type="component" value="Unassembled WGS sequence"/>
</dbReference>
<gene>
    <name evidence="3" type="ORF">J2S37_000809</name>
</gene>
<feature type="transmembrane region" description="Helical" evidence="2">
    <location>
        <begin position="900"/>
        <end position="924"/>
    </location>
</feature>
<evidence type="ECO:0000256" key="2">
    <source>
        <dbReference type="SAM" id="Phobius"/>
    </source>
</evidence>
<sequence length="930" mass="99330">MSTHRSLSTTPSHQVHYTRATAKEAACARWRRRGISVCVAVALGMLGSVQPVVVFADALPNSPSDPAAIARWVNPDVRSADGASELSISVTGTPARIDLGQQLLVNIRIANNSRQAHSGLLVVPQHADAPESLARARALLADAPSAYPYFARTQEISGQLRPGEVREMKLVIDTAPDVSGGLNIATAGIYPILIALQDPTTGAKLDTQRFLLSVGAVPTPPSSAPLPQDAANTVADNPELATPTADFTQPASSPVKTSVLYPISATVDIVGGETGESRDLIVRTEDLSTQLGQGGRLDELIDDYSAAVAASDKLAQSMCLALDPQLIDAVDRMTQGYKVAATRPSSVAQNRRLRDSWTMGADEFEHTPGQGVQAAKNWLERVKKLSQESSCVIALPWANTDLNAVSATGNDWLMREALQRGNDTLNRVLDIAPRTNIVIPGSGYISEATAVDLGWADQAHLLGEKTPHSPADAVAGTHGTHTGDTAAPDTTHGGNEHSAAQETPPANTDVAVGTTMEGLTDPSRLAHSIDQAWDNDRDNAGHHHPAPVPSTPVTVMVADNTVWEAPTVDRFSHLAPGVRAVSYSGSLAAILAEASNHPVTIGFSNYSNRFDYRSDSQAARRATADSAIRMTIAEHQRRGDTQPMLIPFPAAMTDSTIWLKTLIELFDHNITTPVDLREYLNPSSSQEAELNQLVAAAPVAENTRFGAPFDDPTTISDTEILRARRQAESIDNVTQLLLSDPVITLTPYGFTEPLRKDILRAFTHNQRQSMGTFDSHVSWANDLLNANRDILTELRNSVSLRPPGNVYTRISDASPLLIVAQNGLPLPVDARIRYSGPEGSEIHVPDTLFIPAKGSITVQMTADLVDDSEGRTDLNLWLAANNDAAISDPVTIGVRTRSGILGASGLAAAVLIGLAVTLVGRVIVRKKHRA</sequence>
<comment type="caution">
    <text evidence="3">The sequence shown here is derived from an EMBL/GenBank/DDBJ whole genome shotgun (WGS) entry which is preliminary data.</text>
</comment>
<keyword evidence="2" id="KW-1133">Transmembrane helix</keyword>
<keyword evidence="2" id="KW-0812">Transmembrane</keyword>
<feature type="region of interest" description="Disordered" evidence="1">
    <location>
        <begin position="464"/>
        <end position="507"/>
    </location>
</feature>
<keyword evidence="4" id="KW-1185">Reference proteome</keyword>
<proteinExistence type="predicted"/>
<protein>
    <recommendedName>
        <fullName evidence="5">Secreted protein</fullName>
    </recommendedName>
</protein>
<reference evidence="3 4" key="1">
    <citation type="submission" date="2023-07" db="EMBL/GenBank/DDBJ databases">
        <title>Sequencing the genomes of 1000 actinobacteria strains.</title>
        <authorList>
            <person name="Klenk H.-P."/>
        </authorList>
    </citation>
    <scope>NUCLEOTIDE SEQUENCE [LARGE SCALE GENOMIC DNA]</scope>
    <source>
        <strain evidence="3 4">DSM 44508</strain>
    </source>
</reference>
<dbReference type="RefSeq" id="WP_277103284.1">
    <property type="nucleotide sequence ID" value="NZ_BAAAJS010000028.1"/>
</dbReference>
<accession>A0ABU2B6M9</accession>